<dbReference type="InterPro" id="IPR031693">
    <property type="entry name" value="Sin3_C"/>
</dbReference>
<feature type="region of interest" description="Disordered" evidence="8">
    <location>
        <begin position="1"/>
        <end position="224"/>
    </location>
</feature>
<keyword evidence="4" id="KW-0805">Transcription regulation</keyword>
<dbReference type="Pfam" id="PF08295">
    <property type="entry name" value="Sin3_corepress"/>
    <property type="match status" value="1"/>
</dbReference>
<dbReference type="InterPro" id="IPR039774">
    <property type="entry name" value="Sin3-like"/>
</dbReference>
<organism evidence="10 11">
    <name type="scientific">Pyronema omphalodes (strain CBS 100304)</name>
    <name type="common">Pyronema confluens</name>
    <dbReference type="NCBI Taxonomy" id="1076935"/>
    <lineage>
        <taxon>Eukaryota</taxon>
        <taxon>Fungi</taxon>
        <taxon>Dikarya</taxon>
        <taxon>Ascomycota</taxon>
        <taxon>Pezizomycotina</taxon>
        <taxon>Pezizomycetes</taxon>
        <taxon>Pezizales</taxon>
        <taxon>Pyronemataceae</taxon>
        <taxon>Pyronema</taxon>
    </lineage>
</organism>
<dbReference type="eggNOG" id="KOG4204">
    <property type="taxonomic scope" value="Eukaryota"/>
</dbReference>
<keyword evidence="5" id="KW-0804">Transcription</keyword>
<evidence type="ECO:0000256" key="4">
    <source>
        <dbReference type="ARBA" id="ARBA00023015"/>
    </source>
</evidence>
<dbReference type="FunFam" id="1.20.1160.11:FF:000002">
    <property type="entry name" value="Paired amphipathic helix protein SIN3"/>
    <property type="match status" value="1"/>
</dbReference>
<evidence type="ECO:0000256" key="6">
    <source>
        <dbReference type="ARBA" id="ARBA00023242"/>
    </source>
</evidence>
<evidence type="ECO:0000256" key="5">
    <source>
        <dbReference type="ARBA" id="ARBA00023163"/>
    </source>
</evidence>
<feature type="region of interest" description="Disordered" evidence="8">
    <location>
        <begin position="464"/>
        <end position="506"/>
    </location>
</feature>
<feature type="domain" description="Histone deacetylase interacting" evidence="9">
    <location>
        <begin position="780"/>
        <end position="881"/>
    </location>
</feature>
<dbReference type="SMART" id="SM00761">
    <property type="entry name" value="HDAC_interact"/>
    <property type="match status" value="1"/>
</dbReference>
<evidence type="ECO:0000256" key="7">
    <source>
        <dbReference type="PROSITE-ProRule" id="PRU00810"/>
    </source>
</evidence>
<dbReference type="InterPro" id="IPR013194">
    <property type="entry name" value="HDAC_interact_dom"/>
</dbReference>
<evidence type="ECO:0000256" key="8">
    <source>
        <dbReference type="SAM" id="MobiDB-lite"/>
    </source>
</evidence>
<dbReference type="InterPro" id="IPR003822">
    <property type="entry name" value="PAH"/>
</dbReference>
<keyword evidence="6 7" id="KW-0539">Nucleus</keyword>
<keyword evidence="3" id="KW-0677">Repeat</keyword>
<feature type="compositionally biased region" description="Low complexity" evidence="8">
    <location>
        <begin position="141"/>
        <end position="153"/>
    </location>
</feature>
<evidence type="ECO:0000313" key="10">
    <source>
        <dbReference type="EMBL" id="CCX31386.1"/>
    </source>
</evidence>
<feature type="region of interest" description="Disordered" evidence="8">
    <location>
        <begin position="589"/>
        <end position="646"/>
    </location>
</feature>
<feature type="region of interest" description="Disordered" evidence="8">
    <location>
        <begin position="331"/>
        <end position="376"/>
    </location>
</feature>
<dbReference type="GO" id="GO:0000122">
    <property type="term" value="P:negative regulation of transcription by RNA polymerase II"/>
    <property type="evidence" value="ECO:0007669"/>
    <property type="project" value="TreeGrafter"/>
</dbReference>
<keyword evidence="2" id="KW-0678">Repressor</keyword>
<feature type="compositionally biased region" description="Low complexity" evidence="8">
    <location>
        <begin position="20"/>
        <end position="57"/>
    </location>
</feature>
<dbReference type="Gene3D" id="1.20.1160.11">
    <property type="entry name" value="Paired amphipathic helix"/>
    <property type="match status" value="3"/>
</dbReference>
<dbReference type="Pfam" id="PF16879">
    <property type="entry name" value="Sin3a_C"/>
    <property type="match status" value="1"/>
</dbReference>
<accession>U4LU64</accession>
<dbReference type="EMBL" id="HF935596">
    <property type="protein sequence ID" value="CCX31386.1"/>
    <property type="molecule type" value="Genomic_DNA"/>
</dbReference>
<feature type="compositionally biased region" description="Low complexity" evidence="8">
    <location>
        <begin position="210"/>
        <end position="224"/>
    </location>
</feature>
<dbReference type="PANTHER" id="PTHR12346:SF0">
    <property type="entry name" value="SIN3A, ISOFORM G"/>
    <property type="match status" value="1"/>
</dbReference>
<evidence type="ECO:0000256" key="2">
    <source>
        <dbReference type="ARBA" id="ARBA00022491"/>
    </source>
</evidence>
<dbReference type="FunFam" id="1.20.1160.11:FF:000003">
    <property type="entry name" value="Paired amphipathic helix SIN3-like protein"/>
    <property type="match status" value="1"/>
</dbReference>
<dbReference type="InterPro" id="IPR036600">
    <property type="entry name" value="PAH_sf"/>
</dbReference>
<feature type="compositionally biased region" description="Polar residues" evidence="8">
    <location>
        <begin position="468"/>
        <end position="482"/>
    </location>
</feature>
<dbReference type="SUPFAM" id="SSF47762">
    <property type="entry name" value="PAH2 domain"/>
    <property type="match status" value="3"/>
</dbReference>
<dbReference type="PANTHER" id="PTHR12346">
    <property type="entry name" value="SIN3B-RELATED"/>
    <property type="match status" value="1"/>
</dbReference>
<dbReference type="GO" id="GO:0003714">
    <property type="term" value="F:transcription corepressor activity"/>
    <property type="evidence" value="ECO:0007669"/>
    <property type="project" value="InterPro"/>
</dbReference>
<name>U4LU64_PYROM</name>
<dbReference type="Proteomes" id="UP000018144">
    <property type="component" value="Unassembled WGS sequence"/>
</dbReference>
<dbReference type="GO" id="GO:0033698">
    <property type="term" value="C:Rpd3L complex"/>
    <property type="evidence" value="ECO:0007669"/>
    <property type="project" value="UniProtKB-ARBA"/>
</dbReference>
<comment type="subcellular location">
    <subcellularLocation>
        <location evidence="1 7">Nucleus</location>
    </subcellularLocation>
</comment>
<feature type="compositionally biased region" description="Basic residues" evidence="8">
    <location>
        <begin position="1108"/>
        <end position="1117"/>
    </location>
</feature>
<keyword evidence="11" id="KW-1185">Reference proteome</keyword>
<dbReference type="OMA" id="MCEEVIK"/>
<feature type="compositionally biased region" description="Basic and acidic residues" evidence="8">
    <location>
        <begin position="1131"/>
        <end position="1143"/>
    </location>
</feature>
<dbReference type="OrthoDB" id="10265969at2759"/>
<proteinExistence type="predicted"/>
<protein>
    <submittedName>
        <fullName evidence="10">Similar to Paired amphipathic helix protein pst1 acc. no. Q09750</fullName>
    </submittedName>
</protein>
<evidence type="ECO:0000259" key="9">
    <source>
        <dbReference type="SMART" id="SM00761"/>
    </source>
</evidence>
<dbReference type="Pfam" id="PF02671">
    <property type="entry name" value="PAH"/>
    <property type="match status" value="3"/>
</dbReference>
<sequence>MSGQGKDSWHPTHGAPTEPGSQQTAPAAASASQTQASQQQPGQQGQQQQGVSSNSSSLRPYQPATQAPVLPPPRDIGSFSYTQPPAHARSLSSHPENHVYSLSTFDGSALKSSQSSANREPPQQQAASTSGSPPTGAAGLHPQQSPPHMSQSSREGPPITVTGLVTGQGPPQQPQPQPSSSVGQSNGLPGLPGPQGLPGLPGAGAGLNGPAGQQQSGPAAALVAGAAGTMQPAGAQGGPPGNGPGGPILNDALSYLDQVKYQFQDQPDVYNKFLDIMKDFKSQAINTPGVIDRVSTLFSGHPSLIQGFNTFLPPGYRIECSTDPRDTKITVTTPSGVHHASSGDNISIGGGGSMMSQSVMPAASQPPSRFYEQPGAARWGGSVEGMYGPYASNQQQGQADAMEIARQQQLAHAQVAQQQHAHAQQQHAQAQAAAQAQAQAAAQVQHAQAQAAAQQAQQAQQHQMAQQGVNQLQNAAAQTNGNKGPGIQQPSGPGTPGVGGERGKGPVEFNHAISYVNKIKNRFSHQPEIYKNFLEILQTYQRESKPIQDVYSQVTQLFREAPDLLEDFKQFLPESAAQARAAAAAKLAAEEANGPGGPMGPASSAPTRLPALGTFPPPSAVAKEKGSKKRGGQTVQPPIDPKVDPVVAAGRGANKRHKITHPKPTLEQQITGLEPTLTPWRPEPITLPTQSMASTEELAFFDRVKKFIGNKQTYNEFLKLLNLFSQGLMDKATLYDKVRNFISGNRELLEWFKRFIQWDGTAEEILNVPAVPANKVRLSVCRALGPSYRLLPKLEAQKPCSGRDEMCNEVLNDQWASHPTWASEDSGFVAHKKNSFEDTLHRIEEERHDYDFNIEANLRTIQLLEPIAQRIASMNNDEKMNFRLQPGLGGQSKTIYQRVIKKVWGRDAGIEVIESLHNDPVRAVPLVLNRLKKKDEEWKAAQREWQKVWRDQTARVFWKSLDHQGITIKANDKRLFQIKSLVAEITAKRDEQINRRLSPTTPVPEYQFEYKMDDQGIILDISRLLAVALENGTGFSIVDREKIDGFIKSFIPLFFGISNREVEDMVNAVARKTPDEDGDESVYAGAESPSARAAGRRQGHDTDLLRNVLKRSKGKQTFRKDKDGSMTPHGQSRDSSQEPHDQDVEMTSPSSERGGKDEGTWISRPMKTLTGLKQGAVPMSPVEPEERAVTQRSIYTLYCNQTIYGFFRSFQILYDRLASIKNSEAQIRKDVEARMKHKVAHDLNIMSTRIEEIFPDTSATANFYSQILDMCEKLLEGEMDLPGFEESLRTVCVSEGWKLYTIEKACSSILKFIQQIIPSDSKDKGAEKEKTADILLRFEKDRMRTEFSRERGEYQELISYRRAIEGMMNSGDELFRIDWHTDTSTATIRVVPRDSPTVTTELTKDEKWNYYIQTYMMISPTEGIPLDQCQKVFLRRNLPAEKDLPLQKFSGDVTRENMEVRICVNTYRLFFMPGTEDTLVRDQRAWTPLPKGARERRRAAWREKVLPKLAVVDAEGQQTWDALMGKEGEDVEMKD</sequence>
<feature type="region of interest" description="Disordered" evidence="8">
    <location>
        <begin position="1072"/>
        <end position="1163"/>
    </location>
</feature>
<dbReference type="GO" id="GO:0010628">
    <property type="term" value="P:positive regulation of gene expression"/>
    <property type="evidence" value="ECO:0007669"/>
    <property type="project" value="UniProtKB-ARBA"/>
</dbReference>
<reference evidence="10 11" key="1">
    <citation type="journal article" date="2013" name="PLoS Genet.">
        <title>The genome and development-dependent transcriptomes of Pyronema confluens: a window into fungal evolution.</title>
        <authorList>
            <person name="Traeger S."/>
            <person name="Altegoer F."/>
            <person name="Freitag M."/>
            <person name="Gabaldon T."/>
            <person name="Kempken F."/>
            <person name="Kumar A."/>
            <person name="Marcet-Houben M."/>
            <person name="Poggeler S."/>
            <person name="Stajich J.E."/>
            <person name="Nowrousian M."/>
        </authorList>
    </citation>
    <scope>NUCLEOTIDE SEQUENCE [LARGE SCALE GENOMIC DNA]</scope>
    <source>
        <strain evidence="11">CBS 100304</strain>
        <tissue evidence="10">Vegetative mycelium</tissue>
    </source>
</reference>
<feature type="compositionally biased region" description="Polar residues" evidence="8">
    <location>
        <begin position="90"/>
        <end position="133"/>
    </location>
</feature>
<evidence type="ECO:0000256" key="3">
    <source>
        <dbReference type="ARBA" id="ARBA00022737"/>
    </source>
</evidence>
<feature type="compositionally biased region" description="Gly residues" evidence="8">
    <location>
        <begin position="199"/>
        <end position="209"/>
    </location>
</feature>
<dbReference type="STRING" id="1076935.U4LU64"/>
<gene>
    <name evidence="10" type="ORF">PCON_10733</name>
</gene>
<dbReference type="FunFam" id="1.20.1160.11:FF:000001">
    <property type="entry name" value="Paired amphipathic helix protein Sin3"/>
    <property type="match status" value="1"/>
</dbReference>
<evidence type="ECO:0000256" key="1">
    <source>
        <dbReference type="ARBA" id="ARBA00004123"/>
    </source>
</evidence>
<evidence type="ECO:0000313" key="11">
    <source>
        <dbReference type="Proteomes" id="UP000018144"/>
    </source>
</evidence>
<feature type="compositionally biased region" description="Low complexity" evidence="8">
    <location>
        <begin position="178"/>
        <end position="189"/>
    </location>
</feature>
<dbReference type="PROSITE" id="PS51477">
    <property type="entry name" value="PAH"/>
    <property type="match status" value="3"/>
</dbReference>